<keyword evidence="2 9" id="KW-1003">Cell membrane</keyword>
<feature type="transmembrane region" description="Helical" evidence="9">
    <location>
        <begin position="69"/>
        <end position="89"/>
    </location>
</feature>
<evidence type="ECO:0000256" key="5">
    <source>
        <dbReference type="ARBA" id="ARBA00022750"/>
    </source>
</evidence>
<proteinExistence type="inferred from homology"/>
<comment type="subcellular location">
    <subcellularLocation>
        <location evidence="9">Cell membrane</location>
        <topology evidence="9">Multi-pass membrane protein</topology>
    </subcellularLocation>
</comment>
<dbReference type="PANTHER" id="PTHR33695:SF1">
    <property type="entry name" value="LIPOPROTEIN SIGNAL PEPTIDASE"/>
    <property type="match status" value="1"/>
</dbReference>
<keyword evidence="4 9" id="KW-0812">Transmembrane</keyword>
<keyword evidence="3 9" id="KW-0645">Protease</keyword>
<dbReference type="EMBL" id="FUKP01000045">
    <property type="protein sequence ID" value="SJN27648.1"/>
    <property type="molecule type" value="Genomic_DNA"/>
</dbReference>
<reference evidence="11 12" key="1">
    <citation type="submission" date="2017-02" db="EMBL/GenBank/DDBJ databases">
        <authorList>
            <person name="Peterson S.W."/>
        </authorList>
    </citation>
    <scope>NUCLEOTIDE SEQUENCE [LARGE SCALE GENOMIC DNA]</scope>
    <source>
        <strain evidence="11 12">2B3F</strain>
    </source>
</reference>
<dbReference type="AlphaFoldDB" id="A0A1R4J6F8"/>
<keyword evidence="11" id="KW-0449">Lipoprotein</keyword>
<protein>
    <recommendedName>
        <fullName evidence="9">Lipoprotein signal peptidase</fullName>
        <ecNumber evidence="9">3.4.23.36</ecNumber>
    </recommendedName>
    <alternativeName>
        <fullName evidence="9">Prolipoprotein signal peptidase</fullName>
    </alternativeName>
    <alternativeName>
        <fullName evidence="9">Signal peptidase II</fullName>
        <shortName evidence="9">SPase II</shortName>
    </alternativeName>
</protein>
<evidence type="ECO:0000256" key="3">
    <source>
        <dbReference type="ARBA" id="ARBA00022670"/>
    </source>
</evidence>
<dbReference type="HAMAP" id="MF_00161">
    <property type="entry name" value="LspA"/>
    <property type="match status" value="1"/>
</dbReference>
<accession>A0A1R4J6F8</accession>
<dbReference type="Proteomes" id="UP000196230">
    <property type="component" value="Unassembled WGS sequence"/>
</dbReference>
<keyword evidence="5 9" id="KW-0064">Aspartyl protease</keyword>
<evidence type="ECO:0000313" key="12">
    <source>
        <dbReference type="Proteomes" id="UP000196230"/>
    </source>
</evidence>
<organism evidence="11 12">
    <name type="scientific">Micrococcus lylae</name>
    <dbReference type="NCBI Taxonomy" id="1273"/>
    <lineage>
        <taxon>Bacteria</taxon>
        <taxon>Bacillati</taxon>
        <taxon>Actinomycetota</taxon>
        <taxon>Actinomycetes</taxon>
        <taxon>Micrococcales</taxon>
        <taxon>Micrococcaceae</taxon>
        <taxon>Micrococcus</taxon>
    </lineage>
</organism>
<dbReference type="EC" id="3.4.23.36" evidence="9"/>
<comment type="caution">
    <text evidence="9">Lacks conserved residue(s) required for the propagation of feature annotation.</text>
</comment>
<dbReference type="Pfam" id="PF01252">
    <property type="entry name" value="Peptidase_A8"/>
    <property type="match status" value="1"/>
</dbReference>
<evidence type="ECO:0000256" key="6">
    <source>
        <dbReference type="ARBA" id="ARBA00022801"/>
    </source>
</evidence>
<comment type="catalytic activity">
    <reaction evidence="9">
        <text>Release of signal peptides from bacterial membrane prolipoproteins. Hydrolyzes -Xaa-Yaa-Zaa-|-(S,diacylglyceryl)Cys-, in which Xaa is hydrophobic (preferably Leu), and Yaa (Ala or Ser) and Zaa (Gly or Ala) have small, neutral side chains.</text>
        <dbReference type="EC" id="3.4.23.36"/>
    </reaction>
</comment>
<feature type="transmembrane region" description="Helical" evidence="9">
    <location>
        <begin position="136"/>
        <end position="158"/>
    </location>
</feature>
<dbReference type="RefSeq" id="WP_067188665.1">
    <property type="nucleotide sequence ID" value="NZ_CP126965.1"/>
</dbReference>
<dbReference type="GO" id="GO:0005886">
    <property type="term" value="C:plasma membrane"/>
    <property type="evidence" value="ECO:0007669"/>
    <property type="project" value="UniProtKB-SubCell"/>
</dbReference>
<dbReference type="GO" id="GO:0006508">
    <property type="term" value="P:proteolysis"/>
    <property type="evidence" value="ECO:0007669"/>
    <property type="project" value="UniProtKB-KW"/>
</dbReference>
<evidence type="ECO:0000256" key="9">
    <source>
        <dbReference type="HAMAP-Rule" id="MF_00161"/>
    </source>
</evidence>
<comment type="function">
    <text evidence="9">This protein specifically catalyzes the removal of signal peptides from prolipoproteins.</text>
</comment>
<evidence type="ECO:0000256" key="1">
    <source>
        <dbReference type="ARBA" id="ARBA00006139"/>
    </source>
</evidence>
<keyword evidence="8 9" id="KW-0472">Membrane</keyword>
<dbReference type="UniPathway" id="UPA00665"/>
<dbReference type="PANTHER" id="PTHR33695">
    <property type="entry name" value="LIPOPROTEIN SIGNAL PEPTIDASE"/>
    <property type="match status" value="1"/>
</dbReference>
<feature type="active site" evidence="9">
    <location>
        <position position="128"/>
    </location>
</feature>
<comment type="similarity">
    <text evidence="1 9 10">Belongs to the peptidase A8 family.</text>
</comment>
<evidence type="ECO:0000256" key="4">
    <source>
        <dbReference type="ARBA" id="ARBA00022692"/>
    </source>
</evidence>
<evidence type="ECO:0000256" key="2">
    <source>
        <dbReference type="ARBA" id="ARBA00022475"/>
    </source>
</evidence>
<sequence>MTSTAVVRPRRRTLLAAAVLVVAYLLDQGTKYWVEQSMTLGQTIDVIPGLLHWHYILNPGAAFSIGEDMTWVFTVIQSVVAVVALVLILRVRSLPWALALGGLAGGVLGNLTDRLFRPPSFGQGHVVDMIWVPNFAVFNVADSFICCAMVAVCLLVFLGRRVDGAHDDGRRS</sequence>
<evidence type="ECO:0000256" key="8">
    <source>
        <dbReference type="ARBA" id="ARBA00023136"/>
    </source>
</evidence>
<keyword evidence="6 9" id="KW-0378">Hydrolase</keyword>
<dbReference type="PRINTS" id="PR00781">
    <property type="entry name" value="LIPOSIGPTASE"/>
</dbReference>
<evidence type="ECO:0000256" key="10">
    <source>
        <dbReference type="RuleBase" id="RU004181"/>
    </source>
</evidence>
<dbReference type="GO" id="GO:0004190">
    <property type="term" value="F:aspartic-type endopeptidase activity"/>
    <property type="evidence" value="ECO:0007669"/>
    <property type="project" value="UniProtKB-UniRule"/>
</dbReference>
<evidence type="ECO:0000256" key="7">
    <source>
        <dbReference type="ARBA" id="ARBA00022989"/>
    </source>
</evidence>
<dbReference type="NCBIfam" id="TIGR00077">
    <property type="entry name" value="lspA"/>
    <property type="match status" value="1"/>
</dbReference>
<name>A0A1R4J6F8_9MICC</name>
<dbReference type="InterPro" id="IPR001872">
    <property type="entry name" value="Peptidase_A8"/>
</dbReference>
<evidence type="ECO:0000313" key="11">
    <source>
        <dbReference type="EMBL" id="SJN27648.1"/>
    </source>
</evidence>
<gene>
    <name evidence="9" type="primary">lspA</name>
    <name evidence="11" type="ORF">FM125_06755</name>
</gene>
<comment type="pathway">
    <text evidence="9">Protein modification; lipoprotein biosynthesis (signal peptide cleavage).</text>
</comment>
<feature type="active site" evidence="9">
    <location>
        <position position="142"/>
    </location>
</feature>
<keyword evidence="7 9" id="KW-1133">Transmembrane helix</keyword>
<feature type="transmembrane region" description="Helical" evidence="9">
    <location>
        <begin position="96"/>
        <end position="116"/>
    </location>
</feature>